<evidence type="ECO:0000256" key="1">
    <source>
        <dbReference type="SAM" id="MobiDB-lite"/>
    </source>
</evidence>
<evidence type="ECO:0000313" key="3">
    <source>
        <dbReference type="EMBL" id="RCI10111.1"/>
    </source>
</evidence>
<feature type="transmembrane region" description="Helical" evidence="2">
    <location>
        <begin position="182"/>
        <end position="207"/>
    </location>
</feature>
<name>A0A367L6R2_9HYPO</name>
<feature type="compositionally biased region" description="Polar residues" evidence="1">
    <location>
        <begin position="307"/>
        <end position="318"/>
    </location>
</feature>
<dbReference type="Proteomes" id="UP000253664">
    <property type="component" value="Unassembled WGS sequence"/>
</dbReference>
<gene>
    <name evidence="3" type="ORF">L249_8458</name>
</gene>
<feature type="compositionally biased region" description="Polar residues" evidence="1">
    <location>
        <begin position="255"/>
        <end position="270"/>
    </location>
</feature>
<feature type="compositionally biased region" description="Polar residues" evidence="1">
    <location>
        <begin position="233"/>
        <end position="242"/>
    </location>
</feature>
<proteinExistence type="predicted"/>
<keyword evidence="2" id="KW-0812">Transmembrane</keyword>
<feature type="region of interest" description="Disordered" evidence="1">
    <location>
        <begin position="216"/>
        <end position="407"/>
    </location>
</feature>
<keyword evidence="2" id="KW-1133">Transmembrane helix</keyword>
<comment type="caution">
    <text evidence="3">The sequence shown here is derived from an EMBL/GenBank/DDBJ whole genome shotgun (WGS) entry which is preliminary data.</text>
</comment>
<reference evidence="3 4" key="1">
    <citation type="journal article" date="2015" name="BMC Genomics">
        <title>Insights from the genome of Ophiocordyceps polyrhachis-furcata to pathogenicity and host specificity in insect fungi.</title>
        <authorList>
            <person name="Wichadakul D."/>
            <person name="Kobmoo N."/>
            <person name="Ingsriswang S."/>
            <person name="Tangphatsornruang S."/>
            <person name="Chantasingh D."/>
            <person name="Luangsa-ard J.J."/>
            <person name="Eurwilaichitr L."/>
        </authorList>
    </citation>
    <scope>NUCLEOTIDE SEQUENCE [LARGE SCALE GENOMIC DNA]</scope>
    <source>
        <strain evidence="3 4">BCC 54312</strain>
    </source>
</reference>
<feature type="compositionally biased region" description="Basic and acidic residues" evidence="1">
    <location>
        <begin position="397"/>
        <end position="407"/>
    </location>
</feature>
<accession>A0A367L6R2</accession>
<evidence type="ECO:0000256" key="2">
    <source>
        <dbReference type="SAM" id="Phobius"/>
    </source>
</evidence>
<feature type="compositionally biased region" description="Basic and acidic residues" evidence="1">
    <location>
        <begin position="320"/>
        <end position="349"/>
    </location>
</feature>
<dbReference type="EMBL" id="LKCN02000013">
    <property type="protein sequence ID" value="RCI10111.1"/>
    <property type="molecule type" value="Genomic_DNA"/>
</dbReference>
<sequence length="407" mass="45650">RGRGIVTSFTESLEGHRKSPIIITITITIIIIIMADDPQVSEEAMLRERLQRRAQYQPAVHDQVQRMYASYRPPLHALVFGWNRDKMLLFTEETAVGFASFAESPISDDQLRAVGQHCDDAINTLHIMKMCGVGLAGYLTYRGRKTFRFPLYTPKGNGFFNPFATTPYNRLMWHMARFASYYALYGILMGPPAAAATNLLAIKLAMLDPRMSELMKRGNELHPPNSHQKDENQWNSSPQQEPITDEASMDAERSISGQARSAWRTPSQQDAWDRVPDDMDDASPAAPSSSRYDAGNGGGSAWDRVRQQSLGGHPGQQSRQRRDAWNASRDKADPDSRGNDGSGERRGRENYSFSSSDGDKAVAKSQSQEEFDRLLERERRGIDQETGSGLVAQYGQHGHDTETMRCN</sequence>
<dbReference type="AlphaFoldDB" id="A0A367L6R2"/>
<organism evidence="3 4">
    <name type="scientific">Ophiocordyceps polyrhachis-furcata BCC 54312</name>
    <dbReference type="NCBI Taxonomy" id="1330021"/>
    <lineage>
        <taxon>Eukaryota</taxon>
        <taxon>Fungi</taxon>
        <taxon>Dikarya</taxon>
        <taxon>Ascomycota</taxon>
        <taxon>Pezizomycotina</taxon>
        <taxon>Sordariomycetes</taxon>
        <taxon>Hypocreomycetidae</taxon>
        <taxon>Hypocreales</taxon>
        <taxon>Ophiocordycipitaceae</taxon>
        <taxon>Ophiocordyceps</taxon>
    </lineage>
</organism>
<feature type="non-terminal residue" evidence="3">
    <location>
        <position position="1"/>
    </location>
</feature>
<protein>
    <submittedName>
        <fullName evidence="3">Uncharacterized protein</fullName>
    </submittedName>
</protein>
<dbReference type="STRING" id="1330021.A0A367L6R2"/>
<dbReference type="OrthoDB" id="4204700at2759"/>
<evidence type="ECO:0000313" key="4">
    <source>
        <dbReference type="Proteomes" id="UP000253664"/>
    </source>
</evidence>
<keyword evidence="4" id="KW-1185">Reference proteome</keyword>
<keyword evidence="2" id="KW-0472">Membrane</keyword>
<feature type="compositionally biased region" description="Basic and acidic residues" evidence="1">
    <location>
        <begin position="370"/>
        <end position="383"/>
    </location>
</feature>